<reference evidence="3" key="2">
    <citation type="submission" date="2025-09" db="UniProtKB">
        <authorList>
            <consortium name="Ensembl"/>
        </authorList>
    </citation>
    <scope>IDENTIFICATION</scope>
</reference>
<dbReference type="InterPro" id="IPR016187">
    <property type="entry name" value="CTDL_fold"/>
</dbReference>
<evidence type="ECO:0000259" key="2">
    <source>
        <dbReference type="PROSITE" id="PS50041"/>
    </source>
</evidence>
<dbReference type="AlphaFoldDB" id="A0A8C7HF94"/>
<reference evidence="3" key="1">
    <citation type="submission" date="2025-08" db="UniProtKB">
        <authorList>
            <consortium name="Ensembl"/>
        </authorList>
    </citation>
    <scope>IDENTIFICATION</scope>
</reference>
<dbReference type="Ensembl" id="ENSOKIT00005060687.1">
    <property type="protein sequence ID" value="ENSOKIP00005057085.1"/>
    <property type="gene ID" value="ENSOKIG00005024490.1"/>
</dbReference>
<dbReference type="CDD" id="cd00037">
    <property type="entry name" value="CLECT"/>
    <property type="match status" value="1"/>
</dbReference>
<evidence type="ECO:0000313" key="4">
    <source>
        <dbReference type="Proteomes" id="UP000694557"/>
    </source>
</evidence>
<evidence type="ECO:0000313" key="3">
    <source>
        <dbReference type="Ensembl" id="ENSOKIP00005057085.1"/>
    </source>
</evidence>
<protein>
    <recommendedName>
        <fullName evidence="2">C-type lectin domain-containing protein</fullName>
    </recommendedName>
</protein>
<dbReference type="InterPro" id="IPR050111">
    <property type="entry name" value="C-type_lectin/snaclec_domain"/>
</dbReference>
<evidence type="ECO:0000256" key="1">
    <source>
        <dbReference type="SAM" id="SignalP"/>
    </source>
</evidence>
<keyword evidence="4" id="KW-1185">Reference proteome</keyword>
<dbReference type="PANTHER" id="PTHR22803">
    <property type="entry name" value="MANNOSE, PHOSPHOLIPASE, LECTIN RECEPTOR RELATED"/>
    <property type="match status" value="1"/>
</dbReference>
<organism evidence="3 4">
    <name type="scientific">Oncorhynchus kisutch</name>
    <name type="common">Coho salmon</name>
    <name type="synonym">Salmo kisutch</name>
    <dbReference type="NCBI Taxonomy" id="8019"/>
    <lineage>
        <taxon>Eukaryota</taxon>
        <taxon>Metazoa</taxon>
        <taxon>Chordata</taxon>
        <taxon>Craniata</taxon>
        <taxon>Vertebrata</taxon>
        <taxon>Euteleostomi</taxon>
        <taxon>Actinopterygii</taxon>
        <taxon>Neopterygii</taxon>
        <taxon>Teleostei</taxon>
        <taxon>Protacanthopterygii</taxon>
        <taxon>Salmoniformes</taxon>
        <taxon>Salmonidae</taxon>
        <taxon>Salmoninae</taxon>
        <taxon>Oncorhynchus</taxon>
    </lineage>
</organism>
<sequence length="206" mass="22777">MEKLAVLLLLSAVIALGDANLTQLLGLEPLLKTEVEQTPPVGAQVAAVQQGTKEMSCPSDWHPYGSRCFRFVSIPQSWSDSEQNCLALGGNLASVNNLLEYQFMQALTKNTNGHLPDTWIGGFDAVKEGLWMWSDGSRFDYTNWNIGEPNNAGEGEDCLQMNAASEKLWFDVPWVNSLLHLSPPEVNSLHFNTQTKICHSLQLTIT</sequence>
<dbReference type="Pfam" id="PF00059">
    <property type="entry name" value="Lectin_C"/>
    <property type="match status" value="1"/>
</dbReference>
<gene>
    <name evidence="3" type="primary">LOC116370083</name>
</gene>
<name>A0A8C7HF94_ONCKI</name>
<keyword evidence="1" id="KW-0732">Signal</keyword>
<dbReference type="Gene3D" id="3.10.100.10">
    <property type="entry name" value="Mannose-Binding Protein A, subunit A"/>
    <property type="match status" value="1"/>
</dbReference>
<dbReference type="PROSITE" id="PS50041">
    <property type="entry name" value="C_TYPE_LECTIN_2"/>
    <property type="match status" value="1"/>
</dbReference>
<dbReference type="Proteomes" id="UP000694557">
    <property type="component" value="Unassembled WGS sequence"/>
</dbReference>
<feature type="domain" description="C-type lectin" evidence="2">
    <location>
        <begin position="64"/>
        <end position="171"/>
    </location>
</feature>
<dbReference type="GeneTree" id="ENSGT01150000286973"/>
<dbReference type="InterPro" id="IPR016186">
    <property type="entry name" value="C-type_lectin-like/link_sf"/>
</dbReference>
<accession>A0A8C7HF94</accession>
<dbReference type="SMART" id="SM00034">
    <property type="entry name" value="CLECT"/>
    <property type="match status" value="1"/>
</dbReference>
<dbReference type="InterPro" id="IPR001304">
    <property type="entry name" value="C-type_lectin-like"/>
</dbReference>
<dbReference type="SUPFAM" id="SSF56436">
    <property type="entry name" value="C-type lectin-like"/>
    <property type="match status" value="1"/>
</dbReference>
<dbReference type="PRINTS" id="PR01504">
    <property type="entry name" value="PNCREATITSAP"/>
</dbReference>
<feature type="chain" id="PRO_5034475019" description="C-type lectin domain-containing protein" evidence="1">
    <location>
        <begin position="20"/>
        <end position="206"/>
    </location>
</feature>
<feature type="signal peptide" evidence="1">
    <location>
        <begin position="1"/>
        <end position="19"/>
    </location>
</feature>
<proteinExistence type="predicted"/>